<dbReference type="AlphaFoldDB" id="A0A2P2M5T0"/>
<dbReference type="PANTHER" id="PTHR17204:SF25">
    <property type="entry name" value="RRM DOMAIN-CONTAINING PROTEIN"/>
    <property type="match status" value="1"/>
</dbReference>
<protein>
    <recommendedName>
        <fullName evidence="7">Suppressor of forked domain-containing protein</fullName>
    </recommendedName>
</protein>
<dbReference type="Gene3D" id="1.25.40.10">
    <property type="entry name" value="Tetratricopeptide repeat domain"/>
    <property type="match status" value="2"/>
</dbReference>
<dbReference type="InterPro" id="IPR011990">
    <property type="entry name" value="TPR-like_helical_dom_sf"/>
</dbReference>
<comment type="subcellular location">
    <subcellularLocation>
        <location evidence="1">Nucleus</location>
    </subcellularLocation>
</comment>
<dbReference type="InterPro" id="IPR003107">
    <property type="entry name" value="HAT"/>
</dbReference>
<keyword evidence="5" id="KW-0539">Nucleus</keyword>
<evidence type="ECO:0000259" key="7">
    <source>
        <dbReference type="Pfam" id="PF05843"/>
    </source>
</evidence>
<feature type="compositionally biased region" description="Low complexity" evidence="6">
    <location>
        <begin position="20"/>
        <end position="46"/>
    </location>
</feature>
<feature type="region of interest" description="Disordered" evidence="6">
    <location>
        <begin position="576"/>
        <end position="627"/>
    </location>
</feature>
<evidence type="ECO:0000256" key="1">
    <source>
        <dbReference type="ARBA" id="ARBA00004123"/>
    </source>
</evidence>
<sequence length="760" mass="86636">MEVESSNETMREMETKNGDSLQSQSETKSPSSSNSSGDSGDESSSADSEDESQQSAQLKVLEANLSSDPSNYDFHVQYIKLLRKMGEIEKLRQAREAMSAIFPLTPQMWQEWAKDEASISTASEAFSVVEKLYERGIFDYMSVPLWCDYLNYVQENDPSVSGCSADGISKLRNLFERALTAAGLHVSEGSQIWEAYREFEQAILLTIDETDIKAREAQIQQIRSLFQRQLSVPLENLRPTLLSFKAWEVKHGNVLDALSGDLDGISSHVASAYQKAMEMYIVRVHHEEQISRKDVSDTEKFQNFMNYLKFEKSEGDPARVQVLNERAITDFPVSSDLWLGYTQYLDKTLKVGNVIQDVYSRATKNCPWVGELWVQHLLSLERNRASEEVISAVFEKSLTCSFTTFEEYLELFLTRIDGLRRRILSSGEVEGVLDYSLVRETFKYASDYLSSHLKNSDGLLNLHAYWARLELSLGKDLVTARGVWESLLKISGSMLEAWQGYIAMEIELGHTSEARSIYKRCYSKRFAGTGSEDICRAWLRFERQFGTLEDFDHAVQKVTPRLEELQLYRTQQESKTFAGAMDQRENTIKKISREKRKGGLDTTAEQSPAKRQKQIAQNQNKGYEKDKNDLQIPAEVNAAVEATDKVEQRDITHGKQTKDTEGGKLQEYTDQCTAFISNLHLKASKKNCKILMNLDCLAFTSLHTLSSSNDHICRQTMMIYVDSLVMWVLSQSAYCMISSQENQGDWHTWISRMMSTSLQQ</sequence>
<dbReference type="GO" id="GO:0008380">
    <property type="term" value="P:RNA splicing"/>
    <property type="evidence" value="ECO:0007669"/>
    <property type="project" value="UniProtKB-KW"/>
</dbReference>
<accession>A0A2P2M5T0</accession>
<reference evidence="8" key="1">
    <citation type="submission" date="2018-02" db="EMBL/GenBank/DDBJ databases">
        <title>Rhizophora mucronata_Transcriptome.</title>
        <authorList>
            <person name="Meera S.P."/>
            <person name="Sreeshan A."/>
            <person name="Augustine A."/>
        </authorList>
    </citation>
    <scope>NUCLEOTIDE SEQUENCE</scope>
    <source>
        <tissue evidence="8">Leaf</tissue>
    </source>
</reference>
<evidence type="ECO:0000256" key="4">
    <source>
        <dbReference type="ARBA" id="ARBA00023187"/>
    </source>
</evidence>
<feature type="region of interest" description="Disordered" evidence="6">
    <location>
        <begin position="1"/>
        <end position="56"/>
    </location>
</feature>
<keyword evidence="2" id="KW-0507">mRNA processing</keyword>
<name>A0A2P2M5T0_RHIMU</name>
<keyword evidence="4" id="KW-0508">mRNA splicing</keyword>
<evidence type="ECO:0000256" key="6">
    <source>
        <dbReference type="SAM" id="MobiDB-lite"/>
    </source>
</evidence>
<evidence type="ECO:0000256" key="2">
    <source>
        <dbReference type="ARBA" id="ARBA00022664"/>
    </source>
</evidence>
<dbReference type="SMART" id="SM00386">
    <property type="entry name" value="HAT"/>
    <property type="match status" value="9"/>
</dbReference>
<keyword evidence="3" id="KW-0677">Repeat</keyword>
<dbReference type="GO" id="GO:0005634">
    <property type="term" value="C:nucleus"/>
    <property type="evidence" value="ECO:0007669"/>
    <property type="project" value="UniProtKB-SubCell"/>
</dbReference>
<dbReference type="SUPFAM" id="SSF48452">
    <property type="entry name" value="TPR-like"/>
    <property type="match status" value="1"/>
</dbReference>
<dbReference type="EMBL" id="GGEC01045069">
    <property type="protein sequence ID" value="MBX25553.1"/>
    <property type="molecule type" value="Transcribed_RNA"/>
</dbReference>
<feature type="domain" description="Suppressor of forked" evidence="7">
    <location>
        <begin position="59"/>
        <end position="399"/>
    </location>
</feature>
<dbReference type="Pfam" id="PF05843">
    <property type="entry name" value="Suf"/>
    <property type="match status" value="1"/>
</dbReference>
<evidence type="ECO:0000256" key="3">
    <source>
        <dbReference type="ARBA" id="ARBA00022737"/>
    </source>
</evidence>
<dbReference type="InterPro" id="IPR008847">
    <property type="entry name" value="Suf"/>
</dbReference>
<dbReference type="GO" id="GO:0006397">
    <property type="term" value="P:mRNA processing"/>
    <property type="evidence" value="ECO:0007669"/>
    <property type="project" value="UniProtKB-KW"/>
</dbReference>
<evidence type="ECO:0000313" key="8">
    <source>
        <dbReference type="EMBL" id="MBX25553.1"/>
    </source>
</evidence>
<proteinExistence type="predicted"/>
<organism evidence="8">
    <name type="scientific">Rhizophora mucronata</name>
    <name type="common">Asiatic mangrove</name>
    <dbReference type="NCBI Taxonomy" id="61149"/>
    <lineage>
        <taxon>Eukaryota</taxon>
        <taxon>Viridiplantae</taxon>
        <taxon>Streptophyta</taxon>
        <taxon>Embryophyta</taxon>
        <taxon>Tracheophyta</taxon>
        <taxon>Spermatophyta</taxon>
        <taxon>Magnoliopsida</taxon>
        <taxon>eudicotyledons</taxon>
        <taxon>Gunneridae</taxon>
        <taxon>Pentapetalae</taxon>
        <taxon>rosids</taxon>
        <taxon>fabids</taxon>
        <taxon>Malpighiales</taxon>
        <taxon>Rhizophoraceae</taxon>
        <taxon>Rhizophora</taxon>
    </lineage>
</organism>
<evidence type="ECO:0000256" key="5">
    <source>
        <dbReference type="ARBA" id="ARBA00023242"/>
    </source>
</evidence>
<dbReference type="PANTHER" id="PTHR17204">
    <property type="entry name" value="PRE-MRNA PROCESSING PROTEIN PRP39-RELATED"/>
    <property type="match status" value="1"/>
</dbReference>